<evidence type="ECO:0000313" key="3">
    <source>
        <dbReference type="Proteomes" id="UP001548189"/>
    </source>
</evidence>
<dbReference type="InterPro" id="IPR027417">
    <property type="entry name" value="P-loop_NTPase"/>
</dbReference>
<dbReference type="Pfam" id="PF13289">
    <property type="entry name" value="SIR2_2"/>
    <property type="match status" value="1"/>
</dbReference>
<feature type="domain" description="CSD" evidence="1">
    <location>
        <begin position="970"/>
        <end position="1033"/>
    </location>
</feature>
<dbReference type="SUPFAM" id="SSF81901">
    <property type="entry name" value="HCP-like"/>
    <property type="match status" value="1"/>
</dbReference>
<dbReference type="InterPro" id="IPR057574">
    <property type="entry name" value="nSTAND_NTPase5_dom"/>
</dbReference>
<dbReference type="PROSITE" id="PS51857">
    <property type="entry name" value="CSD_2"/>
    <property type="match status" value="1"/>
</dbReference>
<dbReference type="RefSeq" id="WP_353896829.1">
    <property type="nucleotide sequence ID" value="NZ_JBEVCJ010000019.1"/>
</dbReference>
<name>A0ABV2BWC1_9GAMM</name>
<dbReference type="SUPFAM" id="SSF50249">
    <property type="entry name" value="Nucleic acid-binding proteins"/>
    <property type="match status" value="1"/>
</dbReference>
<dbReference type="Pfam" id="PF00313">
    <property type="entry name" value="CSD"/>
    <property type="match status" value="1"/>
</dbReference>
<reference evidence="2 3" key="1">
    <citation type="submission" date="2024-06" db="EMBL/GenBank/DDBJ databases">
        <authorList>
            <person name="Li F."/>
        </authorList>
    </citation>
    <scope>NUCLEOTIDE SEQUENCE [LARGE SCALE GENOMIC DNA]</scope>
    <source>
        <strain evidence="2 3">GXAS 311</strain>
    </source>
</reference>
<proteinExistence type="predicted"/>
<evidence type="ECO:0000313" key="2">
    <source>
        <dbReference type="EMBL" id="MET1256243.1"/>
    </source>
</evidence>
<dbReference type="Proteomes" id="UP001548189">
    <property type="component" value="Unassembled WGS sequence"/>
</dbReference>
<comment type="caution">
    <text evidence="2">The sequence shown here is derived from an EMBL/GenBank/DDBJ whole genome shotgun (WGS) entry which is preliminary data.</text>
</comment>
<sequence>MELPKALIQEVKKGKVVLLLGSGALYGASLPGKDIPLGNDLRDILCKEYLDESFKNDSLAHVAAIATSQSGLANVQDFIKDYFSGLTPAPFHLKIPAFKWRAMFTTNYDRLVEIVYENAETKLQEIYPLISNSDNFDETRVTNDKLPLVKLHGCITRTHDSELPLVLTVDQYNDSLTNRDRLFRYLYELAYDNTIVFVGHSLQDPNIRAVMLEVQRNAPQGQRHYLIKPGLRDAENTYWAEKRITGLQITFEAFIEELDKNITSVERSLSLVSLDSTHPIQGKFVTKASPSEELISFLTNDVEYVHTNMPIQNGDPKDFYKGGDLGWYPLDEKLSITRSIESEIFENVIEKAEVERSGAELFVIKGEAGSGKSVLLRNLAWSAKDSKVGVFLWVKQGSNADIDLIEEIINKTNERVFVIWDDAAVNAINIERFFSKAKSRGCKVTILTAERFNEWNIRCEELDEIVTDLYKVKYLSENEIESLLRKLDEHDSLGPNLARKSFDERKSELKEIHGRQLLVALHEATMGEPFEDIVFNEYSNIVPESARAIYLTVCTLNRLRIPVRAGLISRIHEISFTDFKRDFYRPLEKVVLVRGGGDQDAHYIARHSEIAEIVFSRALENSEDRYREYMNIVSRLNLSFSSDKQSFRSLIRAKALHELFTDFQDVSALYKHAKEYFGDEPYLLQQMANYERIRPNGSLETALDLLNRAKDKAPYDSSIIHSLAVVWRDKAKNSEELHLRKKCRAEATAYLDMAARRWGDSSYITSSVLELMVDSLSDTINDELASQRVIDDSIRKVQQVLSESKQKYPSEAQIHLIESQFSSLIKDHARAIKALENSFSERDRDPYLAIRLSTYYKEKNEIEKAKNILQLALERRRGDHRLNFHYAELLRETQLQDPEELFYYYRRAFTPGDKNYQAQFWFARYAFISNDKSQYQIALDTFENIRNAKLSHSRRVEILDYDIANGQKKNYFGVVHKKRSGFGFIRMDGSGVEVFFPAKSVEDDLWDALREGDRVLFNLGFSFSGPVACGVRCS</sequence>
<dbReference type="EMBL" id="JBEVCJ010000019">
    <property type="protein sequence ID" value="MET1256243.1"/>
    <property type="molecule type" value="Genomic_DNA"/>
</dbReference>
<keyword evidence="3" id="KW-1185">Reference proteome</keyword>
<dbReference type="Gene3D" id="1.25.40.10">
    <property type="entry name" value="Tetratricopeptide repeat domain"/>
    <property type="match status" value="1"/>
</dbReference>
<organism evidence="2 3">
    <name type="scientific">Aliikangiella maris</name>
    <dbReference type="NCBI Taxonomy" id="3162458"/>
    <lineage>
        <taxon>Bacteria</taxon>
        <taxon>Pseudomonadati</taxon>
        <taxon>Pseudomonadota</taxon>
        <taxon>Gammaproteobacteria</taxon>
        <taxon>Oceanospirillales</taxon>
        <taxon>Pleioneaceae</taxon>
        <taxon>Aliikangiella</taxon>
    </lineage>
</organism>
<dbReference type="Pfam" id="PF25199">
    <property type="entry name" value="nSTAND_NTPase5"/>
    <property type="match status" value="1"/>
</dbReference>
<dbReference type="InterPro" id="IPR011990">
    <property type="entry name" value="TPR-like_helical_dom_sf"/>
</dbReference>
<dbReference type="SUPFAM" id="SSF52540">
    <property type="entry name" value="P-loop containing nucleoside triphosphate hydrolases"/>
    <property type="match status" value="1"/>
</dbReference>
<protein>
    <submittedName>
        <fullName evidence="2">SIR2 family protein</fullName>
    </submittedName>
</protein>
<evidence type="ECO:0000259" key="1">
    <source>
        <dbReference type="PROSITE" id="PS51857"/>
    </source>
</evidence>
<accession>A0ABV2BWC1</accession>
<gene>
    <name evidence="2" type="ORF">ABVT43_13970</name>
</gene>
<dbReference type="InterPro" id="IPR012340">
    <property type="entry name" value="NA-bd_OB-fold"/>
</dbReference>
<dbReference type="Gene3D" id="2.40.50.140">
    <property type="entry name" value="Nucleic acid-binding proteins"/>
    <property type="match status" value="1"/>
</dbReference>
<dbReference type="InterPro" id="IPR002059">
    <property type="entry name" value="CSP_DNA-bd"/>
</dbReference>